<dbReference type="EMBL" id="CCKQ01006063">
    <property type="protein sequence ID" value="CDW77354.1"/>
    <property type="molecule type" value="Genomic_DNA"/>
</dbReference>
<accession>A0A078A573</accession>
<protein>
    <submittedName>
        <fullName evidence="1">Uncharacterized protein</fullName>
    </submittedName>
</protein>
<dbReference type="AlphaFoldDB" id="A0A078A573"/>
<dbReference type="Proteomes" id="UP000039865">
    <property type="component" value="Unassembled WGS sequence"/>
</dbReference>
<proteinExistence type="predicted"/>
<sequence>MGNQCASREKMSEAGQTAKEKFYQLKETAKNKWYGTPTEGQPQEEKQQIDYEEKRLRYGQYKQEFVTDHSQISMISQFESTLPLTKIDVDEFERRLKMLATSNSLNKEQIIESFRDSTALREIVSKDSIVQQLLLDELMMDKRKQNYLIAQLLLLANLYCPSNPSLKAQKFFELCQENLDSQISQNDKELRLLFGKMLEITYTFMIGLYMANKSSSDPDIPEEWYNDESKLEDAYDSMFEEFQNAVFKSKTRNTREEFLDELSQNNRSWLQPHYLRQRIFNKVTGIEKLRIDK</sequence>
<evidence type="ECO:0000313" key="1">
    <source>
        <dbReference type="EMBL" id="CDW77354.1"/>
    </source>
</evidence>
<gene>
    <name evidence="1" type="primary">Contig11282.g572</name>
    <name evidence="1" type="ORF">STYLEM_6314</name>
</gene>
<dbReference type="InParanoid" id="A0A078A573"/>
<keyword evidence="2" id="KW-1185">Reference proteome</keyword>
<name>A0A078A573_STYLE</name>
<evidence type="ECO:0000313" key="2">
    <source>
        <dbReference type="Proteomes" id="UP000039865"/>
    </source>
</evidence>
<reference evidence="1 2" key="1">
    <citation type="submission" date="2014-06" db="EMBL/GenBank/DDBJ databases">
        <authorList>
            <person name="Swart Estienne"/>
        </authorList>
    </citation>
    <scope>NUCLEOTIDE SEQUENCE [LARGE SCALE GENOMIC DNA]</scope>
    <source>
        <strain evidence="1 2">130c</strain>
    </source>
</reference>
<organism evidence="1 2">
    <name type="scientific">Stylonychia lemnae</name>
    <name type="common">Ciliate</name>
    <dbReference type="NCBI Taxonomy" id="5949"/>
    <lineage>
        <taxon>Eukaryota</taxon>
        <taxon>Sar</taxon>
        <taxon>Alveolata</taxon>
        <taxon>Ciliophora</taxon>
        <taxon>Intramacronucleata</taxon>
        <taxon>Spirotrichea</taxon>
        <taxon>Stichotrichia</taxon>
        <taxon>Sporadotrichida</taxon>
        <taxon>Oxytrichidae</taxon>
        <taxon>Stylonychinae</taxon>
        <taxon>Stylonychia</taxon>
    </lineage>
</organism>